<feature type="compositionally biased region" description="Basic and acidic residues" evidence="2">
    <location>
        <begin position="485"/>
        <end position="496"/>
    </location>
</feature>
<proteinExistence type="predicted"/>
<dbReference type="PRINTS" id="PR00633">
    <property type="entry name" value="RCCNDNSATION"/>
</dbReference>
<keyword evidence="1" id="KW-0677">Repeat</keyword>
<dbReference type="PANTHER" id="PTHR22870">
    <property type="entry name" value="REGULATOR OF CHROMOSOME CONDENSATION"/>
    <property type="match status" value="1"/>
</dbReference>
<feature type="compositionally biased region" description="Polar residues" evidence="2">
    <location>
        <begin position="422"/>
        <end position="441"/>
    </location>
</feature>
<dbReference type="HOGENOM" id="CLU_005210_5_0_1"/>
<protein>
    <submittedName>
        <fullName evidence="3">X-linked retinitis pigmentosa GTPase regulator</fullName>
    </submittedName>
</protein>
<dbReference type="PROSITE" id="PS50012">
    <property type="entry name" value="RCC1_3"/>
    <property type="match status" value="7"/>
</dbReference>
<sequence>MAAGDDSEIPESGAIFTFGKSRFGDNLPNKFWVRGDKAKSVACGDEHTALVTESGRLFTFGVNDWGQLGIDEVKVSTRPCCVKKLKPEKVKVVACGRIHTIVATESGCLYTFGANGDGQLGVEDIPSSNCPVKVECEPRQYKALAAGADHSVALTDDGELYVWGGGSEGQLGLGDIDDKSTPTLLSTDNKVISVACGYYHTAFVTDVGEVFTFGEGDGGKLGQGTDYGKAVAPKKVNIPEKAKSVACGGSHTVVLTECGKVYTFGEGGNGQLGHKNKYFYCETPVWLNFKHKVTQIAAGENHTALVTEKGQLYTFGDGRHAKLGLDHECYSNQYFPQRSKRFSKFIVTQVSCGGCHMIVLAYPRLQNGEVDSTSSNEEDENENLHKTNLNHSIKMDGTMDLGGSFGARDRRRQESIKRAPSLNRTLPALTNNAKTVESLSATHPPKPSPQGKRPLPQAVKPEEKKAKPEEESSEESEGSEEEEAEVKAVPESESKPVPKPRPLPRKQDEEETKSAKSDDEEAEEMSPETKEDKEESKDSEESEKEPEPEPSQSEAPGAEVSQSASPEDETNQSEKDKEAIPSETKESKKEESEEESEEEEEEEETVKATKVTSSRDEDKDDGDKEEKEKDKKEPAKKTEKKELPALLPTLTGDPLVALQRALL</sequence>
<name>K1R7W7_MAGGI</name>
<feature type="compositionally biased region" description="Basic and acidic residues" evidence="2">
    <location>
        <begin position="572"/>
        <end position="591"/>
    </location>
</feature>
<dbReference type="EMBL" id="JH816099">
    <property type="protein sequence ID" value="EKC37295.1"/>
    <property type="molecule type" value="Genomic_DNA"/>
</dbReference>
<dbReference type="PROSITE" id="PS00626">
    <property type="entry name" value="RCC1_2"/>
    <property type="match status" value="5"/>
</dbReference>
<feature type="compositionally biased region" description="Acidic residues" evidence="2">
    <location>
        <begin position="471"/>
        <end position="484"/>
    </location>
</feature>
<feature type="region of interest" description="Disordered" evidence="2">
    <location>
        <begin position="369"/>
        <end position="655"/>
    </location>
</feature>
<feature type="compositionally biased region" description="Basic and acidic residues" evidence="2">
    <location>
        <begin position="527"/>
        <end position="536"/>
    </location>
</feature>
<dbReference type="InterPro" id="IPR009091">
    <property type="entry name" value="RCC1/BLIP-II"/>
</dbReference>
<feature type="compositionally biased region" description="Basic and acidic residues" evidence="2">
    <location>
        <begin position="505"/>
        <end position="517"/>
    </location>
</feature>
<reference evidence="3" key="1">
    <citation type="journal article" date="2012" name="Nature">
        <title>The oyster genome reveals stress adaptation and complexity of shell formation.</title>
        <authorList>
            <person name="Zhang G."/>
            <person name="Fang X."/>
            <person name="Guo X."/>
            <person name="Li L."/>
            <person name="Luo R."/>
            <person name="Xu F."/>
            <person name="Yang P."/>
            <person name="Zhang L."/>
            <person name="Wang X."/>
            <person name="Qi H."/>
            <person name="Xiong Z."/>
            <person name="Que H."/>
            <person name="Xie Y."/>
            <person name="Holland P.W."/>
            <person name="Paps J."/>
            <person name="Zhu Y."/>
            <person name="Wu F."/>
            <person name="Chen Y."/>
            <person name="Wang J."/>
            <person name="Peng C."/>
            <person name="Meng J."/>
            <person name="Yang L."/>
            <person name="Liu J."/>
            <person name="Wen B."/>
            <person name="Zhang N."/>
            <person name="Huang Z."/>
            <person name="Zhu Q."/>
            <person name="Feng Y."/>
            <person name="Mount A."/>
            <person name="Hedgecock D."/>
            <person name="Xu Z."/>
            <person name="Liu Y."/>
            <person name="Domazet-Loso T."/>
            <person name="Du Y."/>
            <person name="Sun X."/>
            <person name="Zhang S."/>
            <person name="Liu B."/>
            <person name="Cheng P."/>
            <person name="Jiang X."/>
            <person name="Li J."/>
            <person name="Fan D."/>
            <person name="Wang W."/>
            <person name="Fu W."/>
            <person name="Wang T."/>
            <person name="Wang B."/>
            <person name="Zhang J."/>
            <person name="Peng Z."/>
            <person name="Li Y."/>
            <person name="Li N."/>
            <person name="Wang J."/>
            <person name="Chen M."/>
            <person name="He Y."/>
            <person name="Tan F."/>
            <person name="Song X."/>
            <person name="Zheng Q."/>
            <person name="Huang R."/>
            <person name="Yang H."/>
            <person name="Du X."/>
            <person name="Chen L."/>
            <person name="Yang M."/>
            <person name="Gaffney P.M."/>
            <person name="Wang S."/>
            <person name="Luo L."/>
            <person name="She Z."/>
            <person name="Ming Y."/>
            <person name="Huang W."/>
            <person name="Zhang S."/>
            <person name="Huang B."/>
            <person name="Zhang Y."/>
            <person name="Qu T."/>
            <person name="Ni P."/>
            <person name="Miao G."/>
            <person name="Wang J."/>
            <person name="Wang Q."/>
            <person name="Steinberg C.E."/>
            <person name="Wang H."/>
            <person name="Li N."/>
            <person name="Qian L."/>
            <person name="Zhang G."/>
            <person name="Li Y."/>
            <person name="Yang H."/>
            <person name="Liu X."/>
            <person name="Wang J."/>
            <person name="Yin Y."/>
            <person name="Wang J."/>
        </authorList>
    </citation>
    <scope>NUCLEOTIDE SEQUENCE [LARGE SCALE GENOMIC DNA]</scope>
    <source>
        <strain evidence="3">05x7-T-G4-1.051#20</strain>
    </source>
</reference>
<dbReference type="InParanoid" id="K1R7W7"/>
<dbReference type="Gene3D" id="2.130.10.30">
    <property type="entry name" value="Regulator of chromosome condensation 1/beta-lactamase-inhibitor protein II"/>
    <property type="match status" value="1"/>
</dbReference>
<dbReference type="PANTHER" id="PTHR22870:SF408">
    <property type="entry name" value="OS09G0560450 PROTEIN"/>
    <property type="match status" value="1"/>
</dbReference>
<dbReference type="Pfam" id="PF00415">
    <property type="entry name" value="RCC1"/>
    <property type="match status" value="6"/>
</dbReference>
<feature type="compositionally biased region" description="Acidic residues" evidence="2">
    <location>
        <begin position="592"/>
        <end position="604"/>
    </location>
</feature>
<feature type="compositionally biased region" description="Basic and acidic residues" evidence="2">
    <location>
        <begin position="460"/>
        <end position="470"/>
    </location>
</feature>
<dbReference type="InterPro" id="IPR000408">
    <property type="entry name" value="Reg_chr_condens"/>
</dbReference>
<dbReference type="InterPro" id="IPR051210">
    <property type="entry name" value="Ub_ligase/GEF_domain"/>
</dbReference>
<gene>
    <name evidence="3" type="ORF">CGI_10020636</name>
</gene>
<evidence type="ECO:0000256" key="2">
    <source>
        <dbReference type="SAM" id="MobiDB-lite"/>
    </source>
</evidence>
<dbReference type="SUPFAM" id="SSF50985">
    <property type="entry name" value="RCC1/BLIP-II"/>
    <property type="match status" value="1"/>
</dbReference>
<evidence type="ECO:0000256" key="1">
    <source>
        <dbReference type="ARBA" id="ARBA00022737"/>
    </source>
</evidence>
<feature type="compositionally biased region" description="Basic and acidic residues" evidence="2">
    <location>
        <begin position="613"/>
        <end position="643"/>
    </location>
</feature>
<dbReference type="AlphaFoldDB" id="K1R7W7"/>
<feature type="compositionally biased region" description="Acidic residues" evidence="2">
    <location>
        <begin position="537"/>
        <end position="548"/>
    </location>
</feature>
<accession>K1R7W7</accession>
<feature type="compositionally biased region" description="Basic and acidic residues" evidence="2">
    <location>
        <begin position="407"/>
        <end position="417"/>
    </location>
</feature>
<evidence type="ECO:0000313" key="3">
    <source>
        <dbReference type="EMBL" id="EKC37295.1"/>
    </source>
</evidence>
<organism evidence="3">
    <name type="scientific">Magallana gigas</name>
    <name type="common">Pacific oyster</name>
    <name type="synonym">Crassostrea gigas</name>
    <dbReference type="NCBI Taxonomy" id="29159"/>
    <lineage>
        <taxon>Eukaryota</taxon>
        <taxon>Metazoa</taxon>
        <taxon>Spiralia</taxon>
        <taxon>Lophotrochozoa</taxon>
        <taxon>Mollusca</taxon>
        <taxon>Bivalvia</taxon>
        <taxon>Autobranchia</taxon>
        <taxon>Pteriomorphia</taxon>
        <taxon>Ostreida</taxon>
        <taxon>Ostreoidea</taxon>
        <taxon>Ostreidae</taxon>
        <taxon>Magallana</taxon>
    </lineage>
</organism>